<protein>
    <submittedName>
        <fullName evidence="12">Sorting nexin-41</fullName>
    </submittedName>
</protein>
<dbReference type="SUPFAM" id="SSF64268">
    <property type="entry name" value="PX domain"/>
    <property type="match status" value="1"/>
</dbReference>
<keyword evidence="3" id="KW-0813">Transport</keyword>
<feature type="compositionally biased region" description="Acidic residues" evidence="10">
    <location>
        <begin position="14"/>
        <end position="38"/>
    </location>
</feature>
<dbReference type="CDD" id="cd06867">
    <property type="entry name" value="PX_SNX41_42"/>
    <property type="match status" value="1"/>
</dbReference>
<dbReference type="GO" id="GO:0042147">
    <property type="term" value="P:retrograde transport, endosome to Golgi"/>
    <property type="evidence" value="ECO:0007669"/>
    <property type="project" value="InterPro"/>
</dbReference>
<feature type="coiled-coil region" evidence="9">
    <location>
        <begin position="483"/>
        <end position="510"/>
    </location>
</feature>
<evidence type="ECO:0000256" key="5">
    <source>
        <dbReference type="ARBA" id="ARBA00022927"/>
    </source>
</evidence>
<evidence type="ECO:0000256" key="10">
    <source>
        <dbReference type="SAM" id="MobiDB-lite"/>
    </source>
</evidence>
<keyword evidence="13" id="KW-1185">Reference proteome</keyword>
<reference evidence="13" key="1">
    <citation type="journal article" date="2017" name="Genome Announc.">
        <title>Genome sequences of Cyberlindnera fabianii 65, Pichia kudriavzevii 129, and Saccharomyces cerevisiae 131 isolated from fermented masau fruits in Zimbabwe.</title>
        <authorList>
            <person name="van Rijswijck I.M.H."/>
            <person name="Derks M.F.L."/>
            <person name="Abee T."/>
            <person name="de Ridder D."/>
            <person name="Smid E.J."/>
        </authorList>
    </citation>
    <scope>NUCLEOTIDE SEQUENCE [LARGE SCALE GENOMIC DNA]</scope>
    <source>
        <strain evidence="13">65</strain>
    </source>
</reference>
<dbReference type="PANTHER" id="PTHR46979">
    <property type="entry name" value="SORTING NEXIN-41"/>
    <property type="match status" value="1"/>
</dbReference>
<dbReference type="AlphaFoldDB" id="A0A1V2L8H7"/>
<dbReference type="Gene3D" id="3.30.1520.10">
    <property type="entry name" value="Phox-like domain"/>
    <property type="match status" value="1"/>
</dbReference>
<dbReference type="PANTHER" id="PTHR46979:SF2">
    <property type="entry name" value="SORTING NEXIN-41"/>
    <property type="match status" value="1"/>
</dbReference>
<evidence type="ECO:0000313" key="13">
    <source>
        <dbReference type="Proteomes" id="UP000189513"/>
    </source>
</evidence>
<dbReference type="Pfam" id="PF00787">
    <property type="entry name" value="PX"/>
    <property type="match status" value="1"/>
</dbReference>
<dbReference type="GO" id="GO:0032266">
    <property type="term" value="F:phosphatidylinositol-3-phosphate binding"/>
    <property type="evidence" value="ECO:0007669"/>
    <property type="project" value="UniProtKB-ARBA"/>
</dbReference>
<evidence type="ECO:0000256" key="6">
    <source>
        <dbReference type="ARBA" id="ARBA00023006"/>
    </source>
</evidence>
<comment type="similarity">
    <text evidence="2">Belongs to the sorting nexin family.</text>
</comment>
<keyword evidence="7" id="KW-0446">Lipid-binding</keyword>
<comment type="subcellular location">
    <subcellularLocation>
        <location evidence="1">Endosome membrane</location>
        <topology evidence="1">Peripheral membrane protein</topology>
    </subcellularLocation>
</comment>
<evidence type="ECO:0000256" key="4">
    <source>
        <dbReference type="ARBA" id="ARBA00022753"/>
    </source>
</evidence>
<dbReference type="Gene3D" id="1.20.1270.60">
    <property type="entry name" value="Arfaptin homology (AH) domain/BAR domain"/>
    <property type="match status" value="1"/>
</dbReference>
<evidence type="ECO:0000256" key="9">
    <source>
        <dbReference type="SAM" id="Coils"/>
    </source>
</evidence>
<dbReference type="InterPro" id="IPR051079">
    <property type="entry name" value="Sorting_Nexin_Autophagy"/>
</dbReference>
<gene>
    <name evidence="12" type="ORF">BON22_1842</name>
</gene>
<keyword evidence="6" id="KW-0072">Autophagy</keyword>
<sequence>MIEDEDNNPFTPIAEDEFTDLPLSQEEEEANTQQEQEDTSPGWGDHTDDTTNETAPEAVPTTSEDSQKESPTGIATGTQAYNPEIYTSTSQHLFKDKTAVTIEIIDAGKSREGNTRGYIVYTIKCNDQIVRRRYSEFETLRNGLKRLFPTLIIPPIPEKHKITKYASAPTTAKEDTAIIDHRRRMLSVFLNRCVDIDSVRESSVFQNFLDPNSNWSEVLSLPPLSNIPKEILKADPIDPSNSLPAHSYLPIPSNSNMYVKETEDDKKFNAVASNAREYESVISGGVEKTNKRLVRHFAELGTEFSEAGAVFNGFSLQETAVLAAPLEKFGQVHDNSYLSTETAVDSLNFHFTEPLGESVQFASVVKEVIKFRQTKSMQLDIVARSLKHRLNQLKLIEKAEQESKRIQEALEAGEAKTGQINFDRKVAQEQEQARVQAEVSSSSEQLAPLQPKKTSMFKIPGMSKISTMITGEKDPDTLRDGSKQKVKEEINQLKHTYIAAERDLKRVTQSVSGELQRFQESKDEELKKMLAAYATTIVDWARHNLELWEEAKAQFPQDD</sequence>
<dbReference type="EMBL" id="MPUK01000003">
    <property type="protein sequence ID" value="ONH68153.1"/>
    <property type="molecule type" value="Genomic_DNA"/>
</dbReference>
<dbReference type="GO" id="GO:0010008">
    <property type="term" value="C:endosome membrane"/>
    <property type="evidence" value="ECO:0007669"/>
    <property type="project" value="UniProtKB-SubCell"/>
</dbReference>
<feature type="compositionally biased region" description="Polar residues" evidence="10">
    <location>
        <begin position="60"/>
        <end position="82"/>
    </location>
</feature>
<dbReference type="PROSITE" id="PS50195">
    <property type="entry name" value="PX"/>
    <property type="match status" value="1"/>
</dbReference>
<keyword evidence="5" id="KW-0653">Protein transport</keyword>
<feature type="domain" description="PX" evidence="11">
    <location>
        <begin position="96"/>
        <end position="216"/>
    </location>
</feature>
<evidence type="ECO:0000256" key="2">
    <source>
        <dbReference type="ARBA" id="ARBA00010883"/>
    </source>
</evidence>
<dbReference type="Proteomes" id="UP000189513">
    <property type="component" value="Unassembled WGS sequence"/>
</dbReference>
<dbReference type="STRING" id="36022.A0A1V2L8H7"/>
<evidence type="ECO:0000313" key="12">
    <source>
        <dbReference type="EMBL" id="ONH68153.1"/>
    </source>
</evidence>
<proteinExistence type="inferred from homology"/>
<feature type="region of interest" description="Disordered" evidence="10">
    <location>
        <begin position="1"/>
        <end position="82"/>
    </location>
</feature>
<dbReference type="OMA" id="ICNTDIT"/>
<dbReference type="InterPro" id="IPR044106">
    <property type="entry name" value="PX_Snx41/Atg20"/>
</dbReference>
<name>A0A1V2L8H7_CYBFA</name>
<evidence type="ECO:0000259" key="11">
    <source>
        <dbReference type="PROSITE" id="PS50195"/>
    </source>
</evidence>
<dbReference type="GO" id="GO:0006914">
    <property type="term" value="P:autophagy"/>
    <property type="evidence" value="ECO:0007669"/>
    <property type="project" value="UniProtKB-KW"/>
</dbReference>
<evidence type="ECO:0000256" key="7">
    <source>
        <dbReference type="ARBA" id="ARBA00023121"/>
    </source>
</evidence>
<dbReference type="VEuPathDB" id="FungiDB:BON22_1842"/>
<evidence type="ECO:0000256" key="3">
    <source>
        <dbReference type="ARBA" id="ARBA00022448"/>
    </source>
</evidence>
<dbReference type="InterPro" id="IPR001683">
    <property type="entry name" value="PX_dom"/>
</dbReference>
<dbReference type="InterPro" id="IPR027267">
    <property type="entry name" value="AH/BAR_dom_sf"/>
</dbReference>
<keyword evidence="4" id="KW-0967">Endosome</keyword>
<dbReference type="InterPro" id="IPR036871">
    <property type="entry name" value="PX_dom_sf"/>
</dbReference>
<keyword evidence="8" id="KW-0472">Membrane</keyword>
<dbReference type="SMART" id="SM00312">
    <property type="entry name" value="PX"/>
    <property type="match status" value="1"/>
</dbReference>
<accession>A0A1V2L8H7</accession>
<dbReference type="GO" id="GO:0005829">
    <property type="term" value="C:cytosol"/>
    <property type="evidence" value="ECO:0007669"/>
    <property type="project" value="GOC"/>
</dbReference>
<keyword evidence="9" id="KW-0175">Coiled coil</keyword>
<comment type="caution">
    <text evidence="12">The sequence shown here is derived from an EMBL/GenBank/DDBJ whole genome shotgun (WGS) entry which is preliminary data.</text>
</comment>
<evidence type="ECO:0000256" key="8">
    <source>
        <dbReference type="ARBA" id="ARBA00023136"/>
    </source>
</evidence>
<organism evidence="12 13">
    <name type="scientific">Cyberlindnera fabianii</name>
    <name type="common">Yeast</name>
    <name type="synonym">Hansenula fabianii</name>
    <dbReference type="NCBI Taxonomy" id="36022"/>
    <lineage>
        <taxon>Eukaryota</taxon>
        <taxon>Fungi</taxon>
        <taxon>Dikarya</taxon>
        <taxon>Ascomycota</taxon>
        <taxon>Saccharomycotina</taxon>
        <taxon>Saccharomycetes</taxon>
        <taxon>Phaffomycetales</taxon>
        <taxon>Phaffomycetaceae</taxon>
        <taxon>Cyberlindnera</taxon>
    </lineage>
</organism>
<dbReference type="GO" id="GO:0015031">
    <property type="term" value="P:protein transport"/>
    <property type="evidence" value="ECO:0007669"/>
    <property type="project" value="UniProtKB-KW"/>
</dbReference>
<evidence type="ECO:0000256" key="1">
    <source>
        <dbReference type="ARBA" id="ARBA00004481"/>
    </source>
</evidence>